<keyword evidence="5" id="KW-0325">Glycoprotein</keyword>
<gene>
    <name evidence="8" type="primary">Aper1_3</name>
    <name evidence="8" type="ORF">Bhyg_14233</name>
</gene>
<dbReference type="Gene3D" id="2.170.140.10">
    <property type="entry name" value="Chitin binding domain"/>
    <property type="match status" value="1"/>
</dbReference>
<dbReference type="GO" id="GO:0005576">
    <property type="term" value="C:extracellular region"/>
    <property type="evidence" value="ECO:0007669"/>
    <property type="project" value="InterPro"/>
</dbReference>
<keyword evidence="4" id="KW-1015">Disulfide bond</keyword>
<organism evidence="8 9">
    <name type="scientific">Pseudolycoriella hygida</name>
    <dbReference type="NCBI Taxonomy" id="35572"/>
    <lineage>
        <taxon>Eukaryota</taxon>
        <taxon>Metazoa</taxon>
        <taxon>Ecdysozoa</taxon>
        <taxon>Arthropoda</taxon>
        <taxon>Hexapoda</taxon>
        <taxon>Insecta</taxon>
        <taxon>Pterygota</taxon>
        <taxon>Neoptera</taxon>
        <taxon>Endopterygota</taxon>
        <taxon>Diptera</taxon>
        <taxon>Nematocera</taxon>
        <taxon>Sciaroidea</taxon>
        <taxon>Sciaridae</taxon>
        <taxon>Pseudolycoriella</taxon>
    </lineage>
</organism>
<dbReference type="AlphaFoldDB" id="A0A9Q0MSR8"/>
<proteinExistence type="predicted"/>
<keyword evidence="3" id="KW-0677">Repeat</keyword>
<comment type="caution">
    <text evidence="8">The sequence shown here is derived from an EMBL/GenBank/DDBJ whole genome shotgun (WGS) entry which is preliminary data.</text>
</comment>
<dbReference type="SMART" id="SM00494">
    <property type="entry name" value="ChtBD2"/>
    <property type="match status" value="1"/>
</dbReference>
<dbReference type="PROSITE" id="PS50940">
    <property type="entry name" value="CHIT_BIND_II"/>
    <property type="match status" value="1"/>
</dbReference>
<dbReference type="Pfam" id="PF01607">
    <property type="entry name" value="CBM_14"/>
    <property type="match status" value="1"/>
</dbReference>
<sequence>MKNFSLTILISAVLAVGLNVSGEPAKCPPESDPENIVFIPSDEYCDKYYICFNGTLFEFRCAQGLHFNPVLNICDFPRYANCKIEKGTISFAPGPLVMNVF</sequence>
<dbReference type="InterPro" id="IPR036508">
    <property type="entry name" value="Chitin-bd_dom_sf"/>
</dbReference>
<dbReference type="PANTHER" id="PTHR23301">
    <property type="entry name" value="CHITIN BINDING PERITROPHIN-A"/>
    <property type="match status" value="1"/>
</dbReference>
<evidence type="ECO:0000313" key="9">
    <source>
        <dbReference type="Proteomes" id="UP001151699"/>
    </source>
</evidence>
<feature type="domain" description="Chitin-binding type-2" evidence="7">
    <location>
        <begin position="24"/>
        <end position="84"/>
    </location>
</feature>
<accession>A0A9Q0MSR8</accession>
<keyword evidence="2 6" id="KW-0732">Signal</keyword>
<dbReference type="SUPFAM" id="SSF57625">
    <property type="entry name" value="Invertebrate chitin-binding proteins"/>
    <property type="match status" value="1"/>
</dbReference>
<dbReference type="Proteomes" id="UP001151699">
    <property type="component" value="Chromosome C"/>
</dbReference>
<feature type="signal peptide" evidence="6">
    <location>
        <begin position="1"/>
        <end position="15"/>
    </location>
</feature>
<dbReference type="OrthoDB" id="8194732at2759"/>
<feature type="chain" id="PRO_5040453482" evidence="6">
    <location>
        <begin position="16"/>
        <end position="101"/>
    </location>
</feature>
<dbReference type="InterPro" id="IPR051940">
    <property type="entry name" value="Chitin_bind-dev_reg"/>
</dbReference>
<keyword evidence="1" id="KW-0147">Chitin-binding</keyword>
<evidence type="ECO:0000313" key="8">
    <source>
        <dbReference type="EMBL" id="KAJ6635647.1"/>
    </source>
</evidence>
<dbReference type="GO" id="GO:0008061">
    <property type="term" value="F:chitin binding"/>
    <property type="evidence" value="ECO:0007669"/>
    <property type="project" value="UniProtKB-KW"/>
</dbReference>
<evidence type="ECO:0000256" key="4">
    <source>
        <dbReference type="ARBA" id="ARBA00023157"/>
    </source>
</evidence>
<evidence type="ECO:0000259" key="7">
    <source>
        <dbReference type="PROSITE" id="PS50940"/>
    </source>
</evidence>
<evidence type="ECO:0000256" key="3">
    <source>
        <dbReference type="ARBA" id="ARBA00022737"/>
    </source>
</evidence>
<dbReference type="InterPro" id="IPR002557">
    <property type="entry name" value="Chitin-bd_dom"/>
</dbReference>
<evidence type="ECO:0000256" key="1">
    <source>
        <dbReference type="ARBA" id="ARBA00022669"/>
    </source>
</evidence>
<protein>
    <submittedName>
        <fullName evidence="8">Peritrophin-1</fullName>
    </submittedName>
</protein>
<keyword evidence="9" id="KW-1185">Reference proteome</keyword>
<dbReference type="EMBL" id="WJQU01000004">
    <property type="protein sequence ID" value="KAJ6635647.1"/>
    <property type="molecule type" value="Genomic_DNA"/>
</dbReference>
<evidence type="ECO:0000256" key="5">
    <source>
        <dbReference type="ARBA" id="ARBA00023180"/>
    </source>
</evidence>
<evidence type="ECO:0000256" key="6">
    <source>
        <dbReference type="SAM" id="SignalP"/>
    </source>
</evidence>
<reference evidence="8" key="1">
    <citation type="submission" date="2022-07" db="EMBL/GenBank/DDBJ databases">
        <authorList>
            <person name="Trinca V."/>
            <person name="Uliana J.V.C."/>
            <person name="Torres T.T."/>
            <person name="Ward R.J."/>
            <person name="Monesi N."/>
        </authorList>
    </citation>
    <scope>NUCLEOTIDE SEQUENCE</scope>
    <source>
        <strain evidence="8">HSMRA1968</strain>
        <tissue evidence="8">Whole embryos</tissue>
    </source>
</reference>
<dbReference type="PANTHER" id="PTHR23301:SF0">
    <property type="entry name" value="CHITIN-BINDING TYPE-2 DOMAIN-CONTAINING PROTEIN-RELATED"/>
    <property type="match status" value="1"/>
</dbReference>
<evidence type="ECO:0000256" key="2">
    <source>
        <dbReference type="ARBA" id="ARBA00022729"/>
    </source>
</evidence>
<name>A0A9Q0MSR8_9DIPT</name>